<keyword evidence="1" id="KW-1133">Transmembrane helix</keyword>
<feature type="transmembrane region" description="Helical" evidence="1">
    <location>
        <begin position="77"/>
        <end position="100"/>
    </location>
</feature>
<feature type="transmembrane region" description="Helical" evidence="1">
    <location>
        <begin position="112"/>
        <end position="136"/>
    </location>
</feature>
<reference evidence="2" key="1">
    <citation type="submission" date="2021-07" db="EMBL/GenBank/DDBJ databases">
        <authorList>
            <person name="Durling M."/>
        </authorList>
    </citation>
    <scope>NUCLEOTIDE SEQUENCE</scope>
</reference>
<proteinExistence type="predicted"/>
<evidence type="ECO:0000256" key="1">
    <source>
        <dbReference type="SAM" id="Phobius"/>
    </source>
</evidence>
<dbReference type="AlphaFoldDB" id="A0A9N9LBP5"/>
<comment type="caution">
    <text evidence="2">The sequence shown here is derived from an EMBL/GenBank/DDBJ whole genome shotgun (WGS) entry which is preliminary data.</text>
</comment>
<dbReference type="OrthoDB" id="3436860at2759"/>
<sequence length="174" mass="19368">MALTPAKEHTILKICHALQFCVIAAVLGISAYRMMNPGLVTSRNDTMVMGIAAKGLIIMAYMIYTEKCQNLKKWSSIKANFILSCTEVVFWAAGAILPFMNVSKCIPGLGCYLVYIMIGLAAVNCQLAIPVCWITWRHWQYFKRNGVMPGNGKGEQIKDEYNLEAGSTHRSVQK</sequence>
<dbReference type="EMBL" id="CAJVRM010000003">
    <property type="protein sequence ID" value="CAG8970848.1"/>
    <property type="molecule type" value="Genomic_DNA"/>
</dbReference>
<gene>
    <name evidence="2" type="ORF">HYALB_00000826</name>
</gene>
<accession>A0A9N9LBP5</accession>
<evidence type="ECO:0000313" key="2">
    <source>
        <dbReference type="EMBL" id="CAG8970848.1"/>
    </source>
</evidence>
<name>A0A9N9LBP5_9HELO</name>
<protein>
    <submittedName>
        <fullName evidence="2">Uncharacterized protein</fullName>
    </submittedName>
</protein>
<keyword evidence="1" id="KW-0812">Transmembrane</keyword>
<feature type="transmembrane region" description="Helical" evidence="1">
    <location>
        <begin position="47"/>
        <end position="65"/>
    </location>
</feature>
<feature type="transmembrane region" description="Helical" evidence="1">
    <location>
        <begin position="12"/>
        <end position="35"/>
    </location>
</feature>
<keyword evidence="1" id="KW-0472">Membrane</keyword>
<dbReference type="Proteomes" id="UP000701801">
    <property type="component" value="Unassembled WGS sequence"/>
</dbReference>
<keyword evidence="3" id="KW-1185">Reference proteome</keyword>
<evidence type="ECO:0000313" key="3">
    <source>
        <dbReference type="Proteomes" id="UP000701801"/>
    </source>
</evidence>
<organism evidence="2 3">
    <name type="scientific">Hymenoscyphus albidus</name>
    <dbReference type="NCBI Taxonomy" id="595503"/>
    <lineage>
        <taxon>Eukaryota</taxon>
        <taxon>Fungi</taxon>
        <taxon>Dikarya</taxon>
        <taxon>Ascomycota</taxon>
        <taxon>Pezizomycotina</taxon>
        <taxon>Leotiomycetes</taxon>
        <taxon>Helotiales</taxon>
        <taxon>Helotiaceae</taxon>
        <taxon>Hymenoscyphus</taxon>
    </lineage>
</organism>